<accession>A0A7I7S6U1</accession>
<evidence type="ECO:0000256" key="1">
    <source>
        <dbReference type="SAM" id="MobiDB-lite"/>
    </source>
</evidence>
<dbReference type="KEGG" id="marz:MARA_58610"/>
<evidence type="ECO:0000313" key="3">
    <source>
        <dbReference type="EMBL" id="BBY52393.1"/>
    </source>
</evidence>
<name>A0A7I7S6U1_9MYCO</name>
<dbReference type="AlphaFoldDB" id="A0A7I7S6U1"/>
<dbReference type="Proteomes" id="UP000467428">
    <property type="component" value="Chromosome"/>
</dbReference>
<dbReference type="Pfam" id="PF06772">
    <property type="entry name" value="LtrA"/>
    <property type="match status" value="1"/>
</dbReference>
<dbReference type="EMBL" id="AP022593">
    <property type="protein sequence ID" value="BBY52393.1"/>
    <property type="molecule type" value="Genomic_DNA"/>
</dbReference>
<keyword evidence="2" id="KW-0472">Membrane</keyword>
<dbReference type="PANTHER" id="PTHR36840:SF1">
    <property type="entry name" value="BLL5714 PROTEIN"/>
    <property type="match status" value="1"/>
</dbReference>
<geneLocation type="plasmid" evidence="4">
    <name>pjcm18538 dna</name>
</geneLocation>
<dbReference type="InterPro" id="IPR010640">
    <property type="entry name" value="Low_temperature_requirement_A"/>
</dbReference>
<sequence>MSDPQPQVPHTARAHRIRPMAGRDPHENHRVATPLELLFDLTFVIAFGIAASELAHALAAGHVGTGLIAFLFSTFAVCWAWINFTWFASAYDTDDWVYRVLTMVQMVGVLVLALGIPPFFASIEHGGHLSNEMLVAGYVVMRVAMVTQWLRAARQDPGRRAASLTYATVITIVQVGWIVAIFLPVGVTLGLAMFAILALAEMSGPWLAETRKGGTPWHAHHIAERYGLLAIIALGEGVVGTVASLTAVVGEHGWTPDAILLAVAGTALTFAMWWIYFAMPSADVLHAHRERSFLFGYLHIAVFGAIVATGAGLHTAAYYVEDHSELGSTGTVLSVALPVGIFVLLVFGLYALLVRSFDTWHVVLSLVTVAVLAAAVVSAMAGVPMTACLLIVTLAPAIGVVGSEILEHRRAGTAPPAS</sequence>
<feature type="transmembrane region" description="Helical" evidence="2">
    <location>
        <begin position="332"/>
        <end position="353"/>
    </location>
</feature>
<feature type="transmembrane region" description="Helical" evidence="2">
    <location>
        <begin position="65"/>
        <end position="84"/>
    </location>
</feature>
<gene>
    <name evidence="3" type="primary">ltrA</name>
    <name evidence="3" type="ORF">MARA_58610</name>
</gene>
<feature type="transmembrane region" description="Helical" evidence="2">
    <location>
        <begin position="383"/>
        <end position="401"/>
    </location>
</feature>
<organism evidence="3 4">
    <name type="scientific">Mycolicibacterium arabiense</name>
    <dbReference type="NCBI Taxonomy" id="1286181"/>
    <lineage>
        <taxon>Bacteria</taxon>
        <taxon>Bacillati</taxon>
        <taxon>Actinomycetota</taxon>
        <taxon>Actinomycetes</taxon>
        <taxon>Mycobacteriales</taxon>
        <taxon>Mycobacteriaceae</taxon>
        <taxon>Mycolicibacterium</taxon>
    </lineage>
</organism>
<feature type="transmembrane region" description="Helical" evidence="2">
    <location>
        <begin position="297"/>
        <end position="320"/>
    </location>
</feature>
<keyword evidence="4" id="KW-1185">Reference proteome</keyword>
<dbReference type="PANTHER" id="PTHR36840">
    <property type="entry name" value="BLL5714 PROTEIN"/>
    <property type="match status" value="1"/>
</dbReference>
<evidence type="ECO:0000256" key="2">
    <source>
        <dbReference type="SAM" id="Phobius"/>
    </source>
</evidence>
<proteinExistence type="predicted"/>
<feature type="transmembrane region" description="Helical" evidence="2">
    <location>
        <begin position="189"/>
        <end position="208"/>
    </location>
</feature>
<keyword evidence="2" id="KW-1133">Transmembrane helix</keyword>
<feature type="transmembrane region" description="Helical" evidence="2">
    <location>
        <begin position="164"/>
        <end position="183"/>
    </location>
</feature>
<reference evidence="3 4" key="1">
    <citation type="journal article" date="2019" name="Emerg. Microbes Infect.">
        <title>Comprehensive subspecies identification of 175 nontuberculous mycobacteria species based on 7547 genomic profiles.</title>
        <authorList>
            <person name="Matsumoto Y."/>
            <person name="Kinjo T."/>
            <person name="Motooka D."/>
            <person name="Nabeya D."/>
            <person name="Jung N."/>
            <person name="Uechi K."/>
            <person name="Horii T."/>
            <person name="Iida T."/>
            <person name="Fujita J."/>
            <person name="Nakamura S."/>
        </authorList>
    </citation>
    <scope>NUCLEOTIDE SEQUENCE [LARGE SCALE GENOMIC DNA]</scope>
    <source>
        <strain evidence="3 4">JCM 18538</strain>
    </source>
</reference>
<feature type="transmembrane region" description="Helical" evidence="2">
    <location>
        <begin position="259"/>
        <end position="277"/>
    </location>
</feature>
<dbReference type="RefSeq" id="WP_170314496.1">
    <property type="nucleotide sequence ID" value="NZ_AP022593.1"/>
</dbReference>
<protein>
    <submittedName>
        <fullName evidence="3">Membrane protein</fullName>
    </submittedName>
</protein>
<evidence type="ECO:0000313" key="4">
    <source>
        <dbReference type="Proteomes" id="UP000467428"/>
    </source>
</evidence>
<keyword evidence="2" id="KW-0812">Transmembrane</keyword>
<feature type="transmembrane region" description="Helical" evidence="2">
    <location>
        <begin position="96"/>
        <end position="121"/>
    </location>
</feature>
<feature type="transmembrane region" description="Helical" evidence="2">
    <location>
        <begin position="360"/>
        <end position="377"/>
    </location>
</feature>
<feature type="transmembrane region" description="Helical" evidence="2">
    <location>
        <begin position="228"/>
        <end position="247"/>
    </location>
</feature>
<feature type="transmembrane region" description="Helical" evidence="2">
    <location>
        <begin position="37"/>
        <end position="59"/>
    </location>
</feature>
<feature type="region of interest" description="Disordered" evidence="1">
    <location>
        <begin position="1"/>
        <end position="26"/>
    </location>
</feature>